<dbReference type="RefSeq" id="WP_066827467.1">
    <property type="nucleotide sequence ID" value="NZ_LTBA01000080.1"/>
</dbReference>
<evidence type="ECO:0000313" key="2">
    <source>
        <dbReference type="Proteomes" id="UP000075531"/>
    </source>
</evidence>
<comment type="caution">
    <text evidence="1">The sequence shown here is derived from an EMBL/GenBank/DDBJ whole genome shotgun (WGS) entry which is preliminary data.</text>
</comment>
<dbReference type="AlphaFoldDB" id="A0A151AS54"/>
<protein>
    <submittedName>
        <fullName evidence="1">1D-myo-inositol 2-acetamido-2-deoxy-alpha-D-glucopyranoside deacetylase</fullName>
        <ecNumber evidence="1">3.5.1.103</ecNumber>
    </submittedName>
</protein>
<accession>A0A151AS54</accession>
<dbReference type="PATRIC" id="fig|1121338.3.peg.2790"/>
<reference evidence="1 2" key="1">
    <citation type="submission" date="2016-02" db="EMBL/GenBank/DDBJ databases">
        <title>Genome sequence of Clostridium tepidiprofundi DSM 19306.</title>
        <authorList>
            <person name="Poehlein A."/>
            <person name="Daniel R."/>
        </authorList>
    </citation>
    <scope>NUCLEOTIDE SEQUENCE [LARGE SCALE GENOMIC DNA]</scope>
    <source>
        <strain evidence="1 2">DSM 19306</strain>
    </source>
</reference>
<organism evidence="1 2">
    <name type="scientific">Clostridium tepidiprofundi DSM 19306</name>
    <dbReference type="NCBI Taxonomy" id="1121338"/>
    <lineage>
        <taxon>Bacteria</taxon>
        <taxon>Bacillati</taxon>
        <taxon>Bacillota</taxon>
        <taxon>Clostridia</taxon>
        <taxon>Eubacteriales</taxon>
        <taxon>Clostridiaceae</taxon>
        <taxon>Clostridium</taxon>
    </lineage>
</organism>
<sequence length="64" mass="7071">MTYLIVVAHPDDEVLGAGATMYKLVQKGHLVNVCILSGEVNARSSNKNCSSVFVRCLTPYKDWK</sequence>
<keyword evidence="2" id="KW-1185">Reference proteome</keyword>
<dbReference type="GO" id="GO:0035595">
    <property type="term" value="F:N-acetylglucosaminylinositol deacetylase activity"/>
    <property type="evidence" value="ECO:0007669"/>
    <property type="project" value="UniProtKB-EC"/>
</dbReference>
<dbReference type="Pfam" id="PF02585">
    <property type="entry name" value="PIG-L"/>
    <property type="match status" value="1"/>
</dbReference>
<dbReference type="SUPFAM" id="SSF102588">
    <property type="entry name" value="LmbE-like"/>
    <property type="match status" value="1"/>
</dbReference>
<dbReference type="InterPro" id="IPR024078">
    <property type="entry name" value="LmbE-like_dom_sf"/>
</dbReference>
<name>A0A151AS54_9CLOT</name>
<gene>
    <name evidence="1" type="primary">mshB</name>
    <name evidence="1" type="ORF">CLTEP_26740</name>
</gene>
<keyword evidence="1" id="KW-0378">Hydrolase</keyword>
<dbReference type="EMBL" id="LTBA01000080">
    <property type="protein sequence ID" value="KYH30422.1"/>
    <property type="molecule type" value="Genomic_DNA"/>
</dbReference>
<dbReference type="Gene3D" id="3.40.50.10320">
    <property type="entry name" value="LmbE-like"/>
    <property type="match status" value="1"/>
</dbReference>
<dbReference type="STRING" id="1121338.CLTEP_26740"/>
<evidence type="ECO:0000313" key="1">
    <source>
        <dbReference type="EMBL" id="KYH30422.1"/>
    </source>
</evidence>
<dbReference type="Proteomes" id="UP000075531">
    <property type="component" value="Unassembled WGS sequence"/>
</dbReference>
<dbReference type="EC" id="3.5.1.103" evidence="1"/>
<dbReference type="InterPro" id="IPR003737">
    <property type="entry name" value="GlcNAc_PI_deacetylase-related"/>
</dbReference>
<proteinExistence type="predicted"/>